<keyword evidence="5 7" id="KW-1133">Transmembrane helix</keyword>
<protein>
    <submittedName>
        <fullName evidence="9">Amino acid permease</fullName>
    </submittedName>
</protein>
<keyword evidence="10" id="KW-1185">Reference proteome</keyword>
<dbReference type="InterPro" id="IPR050367">
    <property type="entry name" value="APC_superfamily"/>
</dbReference>
<feature type="transmembrane region" description="Helical" evidence="7">
    <location>
        <begin position="129"/>
        <end position="147"/>
    </location>
</feature>
<feature type="transmembrane region" description="Helical" evidence="7">
    <location>
        <begin position="373"/>
        <end position="396"/>
    </location>
</feature>
<reference evidence="8" key="2">
    <citation type="submission" date="2019-12" db="EMBL/GenBank/DDBJ databases">
        <title>SpeciesPrimer: A bioinformatics pipeline dedicated to the design of qPCR primers for the quantification of bacterial species.</title>
        <authorList>
            <person name="Dreier M."/>
            <person name="Berthoud H."/>
            <person name="Shani N."/>
            <person name="Wechsler D."/>
            <person name="Junier P."/>
        </authorList>
    </citation>
    <scope>NUCLEOTIDE SEQUENCE</scope>
    <source>
        <strain evidence="8">FAM13073</strain>
    </source>
</reference>
<comment type="caution">
    <text evidence="9">The sequence shown here is derived from an EMBL/GenBank/DDBJ whole genome shotgun (WGS) entry which is preliminary data.</text>
</comment>
<evidence type="ECO:0000256" key="6">
    <source>
        <dbReference type="ARBA" id="ARBA00023136"/>
    </source>
</evidence>
<reference evidence="9" key="4">
    <citation type="submission" date="2020-11" db="EMBL/GenBank/DDBJ databases">
        <title>Antibiotic susceptibility profiles of Pediococcus pentosaceus from various origins and their implications for the safety assessment of strains with food-technology applications.</title>
        <authorList>
            <person name="Shani N."/>
            <person name="Oberhaensli S."/>
            <person name="Arias E."/>
        </authorList>
    </citation>
    <scope>NUCLEOTIDE SEQUENCE</scope>
    <source>
        <strain evidence="9">FAM 19164</strain>
    </source>
</reference>
<dbReference type="GeneID" id="33062549"/>
<feature type="transmembrane region" description="Helical" evidence="7">
    <location>
        <begin position="240"/>
        <end position="262"/>
    </location>
</feature>
<feature type="transmembrane region" description="Helical" evidence="7">
    <location>
        <begin position="159"/>
        <end position="181"/>
    </location>
</feature>
<dbReference type="Gene3D" id="1.20.1740.10">
    <property type="entry name" value="Amino acid/polyamine transporter I"/>
    <property type="match status" value="1"/>
</dbReference>
<evidence type="ECO:0000256" key="5">
    <source>
        <dbReference type="ARBA" id="ARBA00022989"/>
    </source>
</evidence>
<keyword evidence="2" id="KW-0813">Transport</keyword>
<dbReference type="PANTHER" id="PTHR42770">
    <property type="entry name" value="AMINO ACID TRANSPORTER-RELATED"/>
    <property type="match status" value="1"/>
</dbReference>
<accession>A0A512K504</accession>
<name>A0A512K504_PEDPE</name>
<dbReference type="RefSeq" id="WP_002833764.1">
    <property type="nucleotide sequence ID" value="NZ_BJZY01000002.1"/>
</dbReference>
<dbReference type="PIRSF" id="PIRSF006060">
    <property type="entry name" value="AA_transporter"/>
    <property type="match status" value="1"/>
</dbReference>
<evidence type="ECO:0000256" key="2">
    <source>
        <dbReference type="ARBA" id="ARBA00022448"/>
    </source>
</evidence>
<dbReference type="GO" id="GO:0022857">
    <property type="term" value="F:transmembrane transporter activity"/>
    <property type="evidence" value="ECO:0007669"/>
    <property type="project" value="InterPro"/>
</dbReference>
<dbReference type="InterPro" id="IPR002293">
    <property type="entry name" value="AA/rel_permease1"/>
</dbReference>
<comment type="subcellular location">
    <subcellularLocation>
        <location evidence="1">Cell membrane</location>
        <topology evidence="1">Multi-pass membrane protein</topology>
    </subcellularLocation>
</comment>
<feature type="transmembrane region" description="Helical" evidence="7">
    <location>
        <begin position="345"/>
        <end position="367"/>
    </location>
</feature>
<keyword evidence="4 7" id="KW-0812">Transmembrane</keyword>
<evidence type="ECO:0000256" key="7">
    <source>
        <dbReference type="SAM" id="Phobius"/>
    </source>
</evidence>
<evidence type="ECO:0000256" key="4">
    <source>
        <dbReference type="ARBA" id="ARBA00022692"/>
    </source>
</evidence>
<dbReference type="Proteomes" id="UP000472573">
    <property type="component" value="Unassembled WGS sequence"/>
</dbReference>
<organism evidence="9 11">
    <name type="scientific">Pediococcus pentosaceus</name>
    <dbReference type="NCBI Taxonomy" id="1255"/>
    <lineage>
        <taxon>Bacteria</taxon>
        <taxon>Bacillati</taxon>
        <taxon>Bacillota</taxon>
        <taxon>Bacilli</taxon>
        <taxon>Lactobacillales</taxon>
        <taxon>Lactobacillaceae</taxon>
        <taxon>Pediococcus</taxon>
    </lineage>
</organism>
<feature type="transmembrane region" description="Helical" evidence="7">
    <location>
        <begin position="417"/>
        <end position="436"/>
    </location>
</feature>
<reference evidence="8" key="1">
    <citation type="submission" date="2019-10" db="EMBL/GenBank/DDBJ databases">
        <authorList>
            <person name="Irmler S."/>
            <person name="Berthoud H."/>
            <person name="Roetschi A."/>
            <person name="Arias E."/>
            <person name="Shani N."/>
            <person name="Wuethrich D."/>
            <person name="Bruggmann R."/>
        </authorList>
    </citation>
    <scope>NUCLEOTIDE SEQUENCE</scope>
    <source>
        <strain evidence="8">FAM13073</strain>
    </source>
</reference>
<evidence type="ECO:0000256" key="1">
    <source>
        <dbReference type="ARBA" id="ARBA00004651"/>
    </source>
</evidence>
<evidence type="ECO:0000313" key="9">
    <source>
        <dbReference type="EMBL" id="MBF7126765.1"/>
    </source>
</evidence>
<evidence type="ECO:0000256" key="3">
    <source>
        <dbReference type="ARBA" id="ARBA00022475"/>
    </source>
</evidence>
<sequence length="481" mass="53698">MENSKDNRSFRWFNIALISFTAVWGLNNVVNNFANQGLVVIVSWILIMLLYFIPYTLMVGQLGSTFREAEGGVSSWMKELSNSRLAYFAAWTYWVVHVPYLAQKPQTILIGFSWMFKNNGSFVNQTPSYVVQGLSLIIFLAFVWMASKGVTTLNRIGSIAGIAMFIMSILFIILGISAPFITHSAIATAHMDQFSTYMPKFNFNYFTTISMLVFAVGGAEKISPYVNKTRNPAKEFPLGMILLAIMVAISAILGSFAMGMIFDAQHIPNDLMANGSYTAFQILGNQFHVGNTLTWIYAFANILANSAALAISIDAPLRILLNDADSNYVPAFLTRKNAKGIAYNGYKLTAILVSIIIIVPALGIGGMNDLYNWLMNLNSIVMPMRYLWVFVAYMLLMKQINNYKSDYVFVKNTKIGFGFGLWCFIFTAFACILGVIPKADFAANPTSWWFQLALNIITPFALIILGLILPVIARRNQNKLD</sequence>
<dbReference type="AlphaFoldDB" id="A0A512K504"/>
<proteinExistence type="predicted"/>
<dbReference type="Pfam" id="PF13520">
    <property type="entry name" value="AA_permease_2"/>
    <property type="match status" value="1"/>
</dbReference>
<dbReference type="GO" id="GO:0005886">
    <property type="term" value="C:plasma membrane"/>
    <property type="evidence" value="ECO:0007669"/>
    <property type="project" value="UniProtKB-SubCell"/>
</dbReference>
<feature type="transmembrane region" description="Helical" evidence="7">
    <location>
        <begin position="12"/>
        <end position="30"/>
    </location>
</feature>
<evidence type="ECO:0000313" key="10">
    <source>
        <dbReference type="Proteomes" id="UP000472573"/>
    </source>
</evidence>
<keyword evidence="3" id="KW-1003">Cell membrane</keyword>
<feature type="transmembrane region" description="Helical" evidence="7">
    <location>
        <begin position="36"/>
        <end position="57"/>
    </location>
</feature>
<dbReference type="OMA" id="IFGNTKW"/>
<dbReference type="PANTHER" id="PTHR42770:SF15">
    <property type="entry name" value="GLUTAMATE_GAMMA-AMINOBUTYRATE ANTIPORTER-RELATED"/>
    <property type="match status" value="1"/>
</dbReference>
<dbReference type="EMBL" id="WENB01000001">
    <property type="protein sequence ID" value="KAF0414785.1"/>
    <property type="molecule type" value="Genomic_DNA"/>
</dbReference>
<dbReference type="Proteomes" id="UP000743107">
    <property type="component" value="Unassembled WGS sequence"/>
</dbReference>
<evidence type="ECO:0000313" key="11">
    <source>
        <dbReference type="Proteomes" id="UP000743107"/>
    </source>
</evidence>
<feature type="transmembrane region" description="Helical" evidence="7">
    <location>
        <begin position="448"/>
        <end position="473"/>
    </location>
</feature>
<keyword evidence="6 7" id="KW-0472">Membrane</keyword>
<gene>
    <name evidence="8" type="ORF">GBO79_00230</name>
    <name evidence="9" type="ORF">ITQ97_02790</name>
</gene>
<feature type="transmembrane region" description="Helical" evidence="7">
    <location>
        <begin position="201"/>
        <end position="219"/>
    </location>
</feature>
<dbReference type="EMBL" id="JADOFV010000001">
    <property type="protein sequence ID" value="MBF7126765.1"/>
    <property type="molecule type" value="Genomic_DNA"/>
</dbReference>
<reference evidence="10" key="3">
    <citation type="submission" date="2020-03" db="EMBL/GenBank/DDBJ databases">
        <title>SpeciesPrimer: A bioinformatics pipeline dedicated to the design of qPCR primers for the quantification of bacterial species.</title>
        <authorList>
            <person name="Dreier M."/>
            <person name="Berthoud H."/>
            <person name="Shani N."/>
            <person name="Wechsler D."/>
            <person name="Junier P."/>
        </authorList>
    </citation>
    <scope>NUCLEOTIDE SEQUENCE [LARGE SCALE GENOMIC DNA]</scope>
    <source>
        <strain evidence="10">FAM13073</strain>
    </source>
</reference>
<evidence type="ECO:0000313" key="8">
    <source>
        <dbReference type="EMBL" id="KAF0414785.1"/>
    </source>
</evidence>